<dbReference type="RefSeq" id="WP_115169370.1">
    <property type="nucleotide sequence ID" value="NZ_UGYW01000002.1"/>
</dbReference>
<feature type="transmembrane region" description="Helical" evidence="1">
    <location>
        <begin position="86"/>
        <end position="103"/>
    </location>
</feature>
<evidence type="ECO:0000313" key="3">
    <source>
        <dbReference type="Proteomes" id="UP000254893"/>
    </source>
</evidence>
<gene>
    <name evidence="2" type="ORF">NCTC11388_01044</name>
</gene>
<dbReference type="AlphaFoldDB" id="A0A380BKZ2"/>
<feature type="transmembrane region" description="Helical" evidence="1">
    <location>
        <begin position="12"/>
        <end position="31"/>
    </location>
</feature>
<keyword evidence="1" id="KW-1133">Transmembrane helix</keyword>
<dbReference type="EMBL" id="UGYW01000002">
    <property type="protein sequence ID" value="SUJ02499.1"/>
    <property type="molecule type" value="Genomic_DNA"/>
</dbReference>
<proteinExistence type="predicted"/>
<reference evidence="2 3" key="1">
    <citation type="submission" date="2018-06" db="EMBL/GenBank/DDBJ databases">
        <authorList>
            <consortium name="Pathogen Informatics"/>
            <person name="Doyle S."/>
        </authorList>
    </citation>
    <scope>NUCLEOTIDE SEQUENCE [LARGE SCALE GENOMIC DNA]</scope>
    <source>
        <strain evidence="2 3">NCTC11388</strain>
    </source>
</reference>
<keyword evidence="1" id="KW-0472">Membrane</keyword>
<evidence type="ECO:0000313" key="2">
    <source>
        <dbReference type="EMBL" id="SUJ02499.1"/>
    </source>
</evidence>
<accession>A0A380BKZ2</accession>
<dbReference type="Proteomes" id="UP000254893">
    <property type="component" value="Unassembled WGS sequence"/>
</dbReference>
<organism evidence="2 3">
    <name type="scientific">Sphingobacterium spiritivorum</name>
    <name type="common">Flavobacterium spiritivorum</name>
    <dbReference type="NCBI Taxonomy" id="258"/>
    <lineage>
        <taxon>Bacteria</taxon>
        <taxon>Pseudomonadati</taxon>
        <taxon>Bacteroidota</taxon>
        <taxon>Sphingobacteriia</taxon>
        <taxon>Sphingobacteriales</taxon>
        <taxon>Sphingobacteriaceae</taxon>
        <taxon>Sphingobacterium</taxon>
    </lineage>
</organism>
<feature type="transmembrane region" description="Helical" evidence="1">
    <location>
        <begin position="46"/>
        <end position="65"/>
    </location>
</feature>
<name>A0A380BKZ2_SPHSI</name>
<keyword evidence="1" id="KW-0812">Transmembrane</keyword>
<evidence type="ECO:0000256" key="1">
    <source>
        <dbReference type="SAM" id="Phobius"/>
    </source>
</evidence>
<sequence length="148" mass="16443">MKRNIMLKAHVSASIIAAVIILTFFSLSLIAEIKGDIEFIKSVKTFILYVLPVMVISMPVLKITGDKLAGKSRNPIILAKKRRMKLMIINGVGLISLAIFLYYRSHFHTIDHIFLTAQIAEFGFGLGNLTLIVLNAKSGMQLSGKLKR</sequence>
<feature type="transmembrane region" description="Helical" evidence="1">
    <location>
        <begin position="115"/>
        <end position="136"/>
    </location>
</feature>
<protein>
    <submittedName>
        <fullName evidence="2">Uncharacterized protein</fullName>
    </submittedName>
</protein>